<protein>
    <submittedName>
        <fullName evidence="4">Uncharacterized protein</fullName>
    </submittedName>
</protein>
<dbReference type="OrthoDB" id="5215637at2759"/>
<evidence type="ECO:0000313" key="4">
    <source>
        <dbReference type="EMBL" id="ETN45765.1"/>
    </source>
</evidence>
<evidence type="ECO:0000256" key="1">
    <source>
        <dbReference type="SAM" id="MobiDB-lite"/>
    </source>
</evidence>
<feature type="transmembrane region" description="Helical" evidence="2">
    <location>
        <begin position="196"/>
        <end position="221"/>
    </location>
</feature>
<keyword evidence="5" id="KW-1185">Reference proteome</keyword>
<dbReference type="STRING" id="1220924.W2SAW1"/>
<keyword evidence="2" id="KW-0812">Transmembrane</keyword>
<keyword evidence="2" id="KW-1133">Transmembrane helix</keyword>
<evidence type="ECO:0000313" key="5">
    <source>
        <dbReference type="Proteomes" id="UP000030752"/>
    </source>
</evidence>
<gene>
    <name evidence="4" type="ORF">HMPREF1541_09598</name>
</gene>
<reference evidence="4 5" key="1">
    <citation type="submission" date="2013-03" db="EMBL/GenBank/DDBJ databases">
        <title>The Genome Sequence of Phialophora europaea CBS 101466.</title>
        <authorList>
            <consortium name="The Broad Institute Genomics Platform"/>
            <person name="Cuomo C."/>
            <person name="de Hoog S."/>
            <person name="Gorbushina A."/>
            <person name="Walker B."/>
            <person name="Young S.K."/>
            <person name="Zeng Q."/>
            <person name="Gargeya S."/>
            <person name="Fitzgerald M."/>
            <person name="Haas B."/>
            <person name="Abouelleil A."/>
            <person name="Allen A.W."/>
            <person name="Alvarado L."/>
            <person name="Arachchi H.M."/>
            <person name="Berlin A.M."/>
            <person name="Chapman S.B."/>
            <person name="Gainer-Dewar J."/>
            <person name="Goldberg J."/>
            <person name="Griggs A."/>
            <person name="Gujja S."/>
            <person name="Hansen M."/>
            <person name="Howarth C."/>
            <person name="Imamovic A."/>
            <person name="Ireland A."/>
            <person name="Larimer J."/>
            <person name="McCowan C."/>
            <person name="Murphy C."/>
            <person name="Pearson M."/>
            <person name="Poon T.W."/>
            <person name="Priest M."/>
            <person name="Roberts A."/>
            <person name="Saif S."/>
            <person name="Shea T."/>
            <person name="Sisk P."/>
            <person name="Sykes S."/>
            <person name="Wortman J."/>
            <person name="Nusbaum C."/>
            <person name="Birren B."/>
        </authorList>
    </citation>
    <scope>NUCLEOTIDE SEQUENCE [LARGE SCALE GENOMIC DNA]</scope>
    <source>
        <strain evidence="4 5">CBS 101466</strain>
    </source>
</reference>
<sequence length="379" mass="39287">MAPLVQSLLLAVAALMSLVAADNATCYNLFGQADDSLRPCGPNADVSACCRKDDICLSSGLCMSTASSWAGFIWANGCTDATHADKACPSQCQSKTSVNTSSSFNVLQCTFPFSNGTEQRDPQWCCRSATDYDNCCSDPTLTFNDTQNIGIFLTPGSTKAINPADAYIPAADCASTNTSSSNTTAEQPSCPADHTAAVGGAVGGVLGAALLGALATIFLLLRNRKALRGQVTAVGAQRDDALKQVSDEKSVLAQLQAQQQQQQQQQQRFSAGGMGQGQGQGPMMGYQQSGAFDHGQMGQGQGQPPAPGYGNGHIYNQYSENGSFAGTSPMGPPPPAEMSATKYAEMDGSGTPMELSVQEVQPTPEASRSGGSLGSKVSD</sequence>
<dbReference type="InParanoid" id="W2SAW1"/>
<evidence type="ECO:0000256" key="3">
    <source>
        <dbReference type="SAM" id="SignalP"/>
    </source>
</evidence>
<keyword evidence="3" id="KW-0732">Signal</keyword>
<dbReference type="AlphaFoldDB" id="W2SAW1"/>
<dbReference type="VEuPathDB" id="FungiDB:HMPREF1541_09598"/>
<feature type="compositionally biased region" description="Polar residues" evidence="1">
    <location>
        <begin position="314"/>
        <end position="326"/>
    </location>
</feature>
<dbReference type="eggNOG" id="ENOG502SV62">
    <property type="taxonomic scope" value="Eukaryota"/>
</dbReference>
<organism evidence="4 5">
    <name type="scientific">Cyphellophora europaea (strain CBS 101466)</name>
    <name type="common">Phialophora europaea</name>
    <dbReference type="NCBI Taxonomy" id="1220924"/>
    <lineage>
        <taxon>Eukaryota</taxon>
        <taxon>Fungi</taxon>
        <taxon>Dikarya</taxon>
        <taxon>Ascomycota</taxon>
        <taxon>Pezizomycotina</taxon>
        <taxon>Eurotiomycetes</taxon>
        <taxon>Chaetothyriomycetidae</taxon>
        <taxon>Chaetothyriales</taxon>
        <taxon>Cyphellophoraceae</taxon>
        <taxon>Cyphellophora</taxon>
    </lineage>
</organism>
<feature type="chain" id="PRO_5004825693" evidence="3">
    <location>
        <begin position="22"/>
        <end position="379"/>
    </location>
</feature>
<feature type="region of interest" description="Disordered" evidence="1">
    <location>
        <begin position="256"/>
        <end position="379"/>
    </location>
</feature>
<dbReference type="EMBL" id="KB822712">
    <property type="protein sequence ID" value="ETN45765.1"/>
    <property type="molecule type" value="Genomic_DNA"/>
</dbReference>
<evidence type="ECO:0000256" key="2">
    <source>
        <dbReference type="SAM" id="Phobius"/>
    </source>
</evidence>
<feature type="compositionally biased region" description="Low complexity" evidence="1">
    <location>
        <begin position="256"/>
        <end position="267"/>
    </location>
</feature>
<feature type="compositionally biased region" description="Polar residues" evidence="1">
    <location>
        <begin position="358"/>
        <end position="379"/>
    </location>
</feature>
<dbReference type="Proteomes" id="UP000030752">
    <property type="component" value="Unassembled WGS sequence"/>
</dbReference>
<keyword evidence="2" id="KW-0472">Membrane</keyword>
<dbReference type="GeneID" id="19976937"/>
<feature type="compositionally biased region" description="Gly residues" evidence="1">
    <location>
        <begin position="272"/>
        <end position="282"/>
    </location>
</feature>
<name>W2SAW1_CYPE1</name>
<proteinExistence type="predicted"/>
<accession>W2SAW1</accession>
<feature type="signal peptide" evidence="3">
    <location>
        <begin position="1"/>
        <end position="21"/>
    </location>
</feature>
<dbReference type="RefSeq" id="XP_008712493.1">
    <property type="nucleotide sequence ID" value="XM_008714271.1"/>
</dbReference>
<dbReference type="HOGENOM" id="CLU_868880_0_0_1"/>